<feature type="signal peptide" evidence="3">
    <location>
        <begin position="1"/>
        <end position="17"/>
    </location>
</feature>
<protein>
    <submittedName>
        <fullName evidence="4">Acetylxylan esterase</fullName>
    </submittedName>
</protein>
<dbReference type="PANTHER" id="PTHR33630">
    <property type="entry name" value="CUTINASE RV1984C-RELATED-RELATED"/>
    <property type="match status" value="1"/>
</dbReference>
<dbReference type="GeneID" id="54489984"/>
<evidence type="ECO:0000256" key="1">
    <source>
        <dbReference type="ARBA" id="ARBA00022801"/>
    </source>
</evidence>
<reference evidence="4" key="1">
    <citation type="journal article" date="2020" name="Stud. Mycol.">
        <title>101 Dothideomycetes genomes: a test case for predicting lifestyles and emergence of pathogens.</title>
        <authorList>
            <person name="Haridas S."/>
            <person name="Albert R."/>
            <person name="Binder M."/>
            <person name="Bloem J."/>
            <person name="Labutti K."/>
            <person name="Salamov A."/>
            <person name="Andreopoulos B."/>
            <person name="Baker S."/>
            <person name="Barry K."/>
            <person name="Bills G."/>
            <person name="Bluhm B."/>
            <person name="Cannon C."/>
            <person name="Castanera R."/>
            <person name="Culley D."/>
            <person name="Daum C."/>
            <person name="Ezra D."/>
            <person name="Gonzalez J."/>
            <person name="Henrissat B."/>
            <person name="Kuo A."/>
            <person name="Liang C."/>
            <person name="Lipzen A."/>
            <person name="Lutzoni F."/>
            <person name="Magnuson J."/>
            <person name="Mondo S."/>
            <person name="Nolan M."/>
            <person name="Ohm R."/>
            <person name="Pangilinan J."/>
            <person name="Park H.-J."/>
            <person name="Ramirez L."/>
            <person name="Alfaro M."/>
            <person name="Sun H."/>
            <person name="Tritt A."/>
            <person name="Yoshinaga Y."/>
            <person name="Zwiers L.-H."/>
            <person name="Turgeon B."/>
            <person name="Goodwin S."/>
            <person name="Spatafora J."/>
            <person name="Crous P."/>
            <person name="Grigoriev I."/>
        </authorList>
    </citation>
    <scope>NUCLEOTIDE SEQUENCE</scope>
    <source>
        <strain evidence="4">CBS 121739</strain>
    </source>
</reference>
<dbReference type="InterPro" id="IPR029058">
    <property type="entry name" value="AB_hydrolase_fold"/>
</dbReference>
<dbReference type="OrthoDB" id="2586582at2759"/>
<evidence type="ECO:0000313" key="4">
    <source>
        <dbReference type="EMBL" id="KAF2757612.1"/>
    </source>
</evidence>
<dbReference type="SMART" id="SM01110">
    <property type="entry name" value="Cutinase"/>
    <property type="match status" value="1"/>
</dbReference>
<evidence type="ECO:0000256" key="3">
    <source>
        <dbReference type="SAM" id="SignalP"/>
    </source>
</evidence>
<dbReference type="Proteomes" id="UP000799437">
    <property type="component" value="Unassembled WGS sequence"/>
</dbReference>
<keyword evidence="5" id="KW-1185">Reference proteome</keyword>
<keyword evidence="2" id="KW-1015">Disulfide bond</keyword>
<sequence length="223" mass="22623">MKSILASFSLLAILANANPVEPRQSCPKVHVFGARETTASAGYGTAGGLVNQVLASYSGSTAEAIVYPACGGQASCGGVSYDSSQSQGTTAVVKAVNDFNAKCPSTQLVLVGYSQGGQIMDNAICGGGSAQLSGNALNAVKAAIFMGDPRYVHGLSYNVGTCAAQGFAARPVGFTCVSAAKLKSYCDAPDPYCCTGNDAATHQGYVTKYGSQALAFIKTKVTA</sequence>
<evidence type="ECO:0000313" key="5">
    <source>
        <dbReference type="Proteomes" id="UP000799437"/>
    </source>
</evidence>
<dbReference type="EMBL" id="ML996573">
    <property type="protein sequence ID" value="KAF2757612.1"/>
    <property type="molecule type" value="Genomic_DNA"/>
</dbReference>
<dbReference type="Gene3D" id="3.40.50.1820">
    <property type="entry name" value="alpha/beta hydrolase"/>
    <property type="match status" value="1"/>
</dbReference>
<keyword evidence="3" id="KW-0732">Signal</keyword>
<proteinExistence type="predicted"/>
<gene>
    <name evidence="4" type="ORF">EJ05DRAFT_529372</name>
</gene>
<dbReference type="RefSeq" id="XP_033600063.1">
    <property type="nucleotide sequence ID" value="XM_033748930.1"/>
</dbReference>
<dbReference type="AlphaFoldDB" id="A0A6A6W421"/>
<dbReference type="PANTHER" id="PTHR33630:SF10">
    <property type="entry name" value="ACETYLXYLAN ESTERASE"/>
    <property type="match status" value="1"/>
</dbReference>
<name>A0A6A6W421_9PEZI</name>
<dbReference type="Pfam" id="PF01083">
    <property type="entry name" value="Cutinase"/>
    <property type="match status" value="1"/>
</dbReference>
<accession>A0A6A6W421</accession>
<keyword evidence="1" id="KW-0378">Hydrolase</keyword>
<organism evidence="4 5">
    <name type="scientific">Pseudovirgaria hyperparasitica</name>
    <dbReference type="NCBI Taxonomy" id="470096"/>
    <lineage>
        <taxon>Eukaryota</taxon>
        <taxon>Fungi</taxon>
        <taxon>Dikarya</taxon>
        <taxon>Ascomycota</taxon>
        <taxon>Pezizomycotina</taxon>
        <taxon>Dothideomycetes</taxon>
        <taxon>Dothideomycetes incertae sedis</taxon>
        <taxon>Acrospermales</taxon>
        <taxon>Acrospermaceae</taxon>
        <taxon>Pseudovirgaria</taxon>
    </lineage>
</organism>
<dbReference type="GO" id="GO:0052689">
    <property type="term" value="F:carboxylic ester hydrolase activity"/>
    <property type="evidence" value="ECO:0007669"/>
    <property type="project" value="UniProtKB-ARBA"/>
</dbReference>
<dbReference type="InterPro" id="IPR000675">
    <property type="entry name" value="Cutinase/axe"/>
</dbReference>
<evidence type="ECO:0000256" key="2">
    <source>
        <dbReference type="ARBA" id="ARBA00023157"/>
    </source>
</evidence>
<feature type="chain" id="PRO_5025626737" evidence="3">
    <location>
        <begin position="18"/>
        <end position="223"/>
    </location>
</feature>
<dbReference type="SUPFAM" id="SSF53474">
    <property type="entry name" value="alpha/beta-Hydrolases"/>
    <property type="match status" value="1"/>
</dbReference>